<proteinExistence type="predicted"/>
<dbReference type="InterPro" id="IPR038375">
    <property type="entry name" value="NDUFAF7_sf"/>
</dbReference>
<dbReference type="Gene3D" id="3.40.50.12710">
    <property type="match status" value="1"/>
</dbReference>
<dbReference type="Pfam" id="PF02636">
    <property type="entry name" value="Methyltransf_28"/>
    <property type="match status" value="1"/>
</dbReference>
<evidence type="ECO:0000313" key="4">
    <source>
        <dbReference type="Proteomes" id="UP000738126"/>
    </source>
</evidence>
<evidence type="ECO:0000256" key="2">
    <source>
        <dbReference type="ARBA" id="ARBA00022679"/>
    </source>
</evidence>
<dbReference type="InterPro" id="IPR003788">
    <property type="entry name" value="NDUFAF7"/>
</dbReference>
<comment type="caution">
    <text evidence="3">The sequence shown here is derived from an EMBL/GenBank/DDBJ whole genome shotgun (WGS) entry which is preliminary data.</text>
</comment>
<keyword evidence="2" id="KW-0808">Transferase</keyword>
<dbReference type="RefSeq" id="WP_200259514.1">
    <property type="nucleotide sequence ID" value="NZ_NRSH01000092.1"/>
</dbReference>
<accession>A0ABS1E8M9</accession>
<sequence>MARLPDPPPPDAEAQAVSDRLLERIREAIREAGGALPFEQFMDRALYEPGLGYYRAGAARFGSGGDFATAPEFTPLFGRTLARQAAEILEHLGGGDVVELGPGSGALAAAALAELEACGRLPRRWRMLEVSAALRQEQQRTLAAQVPHLLDRVEHLEALPEGDTPAVWIANEVLDALPVRRFVRRGDGVRELAVAADGDGALGWREIAADEALTAAVGGIEARLDAPLPEGYVSEVCTRLPAFLRGVAAALPRGVMLWIDYGYPRREYYHPERRGGTLICHYRHRAHDDPFFRPGLQDLSAFVDFTAVADAGLAAGLEPLGYAPQGGFLAGAGLSELAEAQMAGADERRRLETVQAVQRLSHPGDMGERFKVLALGRGYAGPISGFRVVDRRGSL</sequence>
<reference evidence="3 4" key="1">
    <citation type="journal article" date="2020" name="Microorganisms">
        <title>Osmotic Adaptation and Compatible Solute Biosynthesis of Phototrophic Bacteria as Revealed from Genome Analyses.</title>
        <authorList>
            <person name="Imhoff J.F."/>
            <person name="Rahn T."/>
            <person name="Kunzel S."/>
            <person name="Keller A."/>
            <person name="Neulinger S.C."/>
        </authorList>
    </citation>
    <scope>NUCLEOTIDE SEQUENCE [LARGE SCALE GENOMIC DNA]</scope>
    <source>
        <strain evidence="3 4">DSM 15116</strain>
    </source>
</reference>
<keyword evidence="1 3" id="KW-0489">Methyltransferase</keyword>
<dbReference type="Proteomes" id="UP000738126">
    <property type="component" value="Unassembled WGS sequence"/>
</dbReference>
<name>A0ABS1E8M9_9GAMM</name>
<organism evidence="3 4">
    <name type="scientific">Halorhodospira neutriphila</name>
    <dbReference type="NCBI Taxonomy" id="168379"/>
    <lineage>
        <taxon>Bacteria</taxon>
        <taxon>Pseudomonadati</taxon>
        <taxon>Pseudomonadota</taxon>
        <taxon>Gammaproteobacteria</taxon>
        <taxon>Chromatiales</taxon>
        <taxon>Ectothiorhodospiraceae</taxon>
        <taxon>Halorhodospira</taxon>
    </lineage>
</organism>
<keyword evidence="4" id="KW-1185">Reference proteome</keyword>
<gene>
    <name evidence="3" type="ORF">CKO13_08425</name>
</gene>
<dbReference type="EMBL" id="NRSH01000092">
    <property type="protein sequence ID" value="MBK1727045.1"/>
    <property type="molecule type" value="Genomic_DNA"/>
</dbReference>
<dbReference type="InterPro" id="IPR029063">
    <property type="entry name" value="SAM-dependent_MTases_sf"/>
</dbReference>
<evidence type="ECO:0000256" key="1">
    <source>
        <dbReference type="ARBA" id="ARBA00022603"/>
    </source>
</evidence>
<dbReference type="GO" id="GO:0008168">
    <property type="term" value="F:methyltransferase activity"/>
    <property type="evidence" value="ECO:0007669"/>
    <property type="project" value="UniProtKB-KW"/>
</dbReference>
<evidence type="ECO:0000313" key="3">
    <source>
        <dbReference type="EMBL" id="MBK1727045.1"/>
    </source>
</evidence>
<dbReference type="PANTHER" id="PTHR12049:SF7">
    <property type="entry name" value="PROTEIN ARGININE METHYLTRANSFERASE NDUFAF7, MITOCHONDRIAL"/>
    <property type="match status" value="1"/>
</dbReference>
<dbReference type="SUPFAM" id="SSF53335">
    <property type="entry name" value="S-adenosyl-L-methionine-dependent methyltransferases"/>
    <property type="match status" value="1"/>
</dbReference>
<dbReference type="PANTHER" id="PTHR12049">
    <property type="entry name" value="PROTEIN ARGININE METHYLTRANSFERASE NDUFAF7, MITOCHONDRIAL"/>
    <property type="match status" value="1"/>
</dbReference>
<protein>
    <submittedName>
        <fullName evidence="3">SAM-dependent methyltransferase</fullName>
    </submittedName>
</protein>
<dbReference type="GO" id="GO:0032259">
    <property type="term" value="P:methylation"/>
    <property type="evidence" value="ECO:0007669"/>
    <property type="project" value="UniProtKB-KW"/>
</dbReference>